<protein>
    <recommendedName>
        <fullName evidence="2">Secreted protein</fullName>
    </recommendedName>
</protein>
<evidence type="ECO:0008006" key="2">
    <source>
        <dbReference type="Google" id="ProtNLM"/>
    </source>
</evidence>
<name>A0AB39X7G6_9GAMM</name>
<organism evidence="1">
    <name type="scientific">Pseudidiomarina sp. PP-1MA</name>
    <dbReference type="NCBI Taxonomy" id="3237706"/>
    <lineage>
        <taxon>Bacteria</taxon>
        <taxon>Pseudomonadati</taxon>
        <taxon>Pseudomonadota</taxon>
        <taxon>Gammaproteobacteria</taxon>
        <taxon>Alteromonadales</taxon>
        <taxon>Idiomarinaceae</taxon>
        <taxon>Pseudidiomarina</taxon>
    </lineage>
</organism>
<dbReference type="RefSeq" id="WP_369743251.1">
    <property type="nucleotide sequence ID" value="NZ_CP165718.1"/>
</dbReference>
<dbReference type="AlphaFoldDB" id="A0AB39X7G6"/>
<reference evidence="1" key="1">
    <citation type="submission" date="2024-07" db="EMBL/GenBank/DDBJ databases">
        <title>Whole genome sequence of bacterial strains from algal surface.</title>
        <authorList>
            <person name="Kumar P."/>
        </authorList>
    </citation>
    <scope>NUCLEOTIDE SEQUENCE</scope>
    <source>
        <strain evidence="1">PP-1MA</strain>
    </source>
</reference>
<evidence type="ECO:0000313" key="1">
    <source>
        <dbReference type="EMBL" id="XDV09975.1"/>
    </source>
</evidence>
<dbReference type="EMBL" id="CP165718">
    <property type="protein sequence ID" value="XDV09975.1"/>
    <property type="molecule type" value="Genomic_DNA"/>
</dbReference>
<proteinExistence type="predicted"/>
<gene>
    <name evidence="1" type="ORF">AB8S08_01895</name>
</gene>
<accession>A0AB39X7G6</accession>
<sequence>MTTAMLAITALAATIGVELVARLSITAGMTSIHLLAAIHVHAAMTRCAIHVHATLLLELSKVVIAARCRGREWRQHKAEHSKHDD</sequence>